<evidence type="ECO:0000256" key="1">
    <source>
        <dbReference type="SAM" id="MobiDB-lite"/>
    </source>
</evidence>
<dbReference type="Gene3D" id="2.40.50.140">
    <property type="entry name" value="Nucleic acid-binding proteins"/>
    <property type="match status" value="1"/>
</dbReference>
<dbReference type="Proteomes" id="UP000077755">
    <property type="component" value="Chromosome 7"/>
</dbReference>
<evidence type="ECO:0000313" key="3">
    <source>
        <dbReference type="EMBL" id="WOH08391.1"/>
    </source>
</evidence>
<reference evidence="2" key="1">
    <citation type="journal article" date="2016" name="Nat. Genet.">
        <title>A high-quality carrot genome assembly provides new insights into carotenoid accumulation and asterid genome evolution.</title>
        <authorList>
            <person name="Iorizzo M."/>
            <person name="Ellison S."/>
            <person name="Senalik D."/>
            <person name="Zeng P."/>
            <person name="Satapoomin P."/>
            <person name="Huang J."/>
            <person name="Bowman M."/>
            <person name="Iovene M."/>
            <person name="Sanseverino W."/>
            <person name="Cavagnaro P."/>
            <person name="Yildiz M."/>
            <person name="Macko-Podgorni A."/>
            <person name="Moranska E."/>
            <person name="Grzebelus E."/>
            <person name="Grzebelus D."/>
            <person name="Ashrafi H."/>
            <person name="Zheng Z."/>
            <person name="Cheng S."/>
            <person name="Spooner D."/>
            <person name="Van Deynze A."/>
            <person name="Simon P."/>
        </authorList>
    </citation>
    <scope>NUCLEOTIDE SEQUENCE [LARGE SCALE GENOMIC DNA]</scope>
    <source>
        <tissue evidence="2">Leaf</tissue>
    </source>
</reference>
<accession>A0A164TDX0</accession>
<organism evidence="2">
    <name type="scientific">Daucus carota subsp. sativus</name>
    <name type="common">Carrot</name>
    <dbReference type="NCBI Taxonomy" id="79200"/>
    <lineage>
        <taxon>Eukaryota</taxon>
        <taxon>Viridiplantae</taxon>
        <taxon>Streptophyta</taxon>
        <taxon>Embryophyta</taxon>
        <taxon>Tracheophyta</taxon>
        <taxon>Spermatophyta</taxon>
        <taxon>Magnoliopsida</taxon>
        <taxon>eudicotyledons</taxon>
        <taxon>Gunneridae</taxon>
        <taxon>Pentapetalae</taxon>
        <taxon>asterids</taxon>
        <taxon>campanulids</taxon>
        <taxon>Apiales</taxon>
        <taxon>Apiaceae</taxon>
        <taxon>Apioideae</taxon>
        <taxon>Scandiceae</taxon>
        <taxon>Daucinae</taxon>
        <taxon>Daucus</taxon>
        <taxon>Daucus sect. Daucus</taxon>
    </lineage>
</organism>
<evidence type="ECO:0000313" key="4">
    <source>
        <dbReference type="Proteomes" id="UP000077755"/>
    </source>
</evidence>
<proteinExistence type="predicted"/>
<name>A0A164TDX0_DAUCS</name>
<protein>
    <recommendedName>
        <fullName evidence="5">DUF223 domain-containing protein</fullName>
    </recommendedName>
</protein>
<evidence type="ECO:0000313" key="2">
    <source>
        <dbReference type="EMBL" id="KZM87398.1"/>
    </source>
</evidence>
<keyword evidence="4" id="KW-1185">Reference proteome</keyword>
<gene>
    <name evidence="2" type="ORF">DCAR_024532</name>
    <name evidence="3" type="ORF">DCAR_0727830</name>
</gene>
<dbReference type="PANTHER" id="PTHR47165">
    <property type="entry name" value="OS03G0429900 PROTEIN"/>
    <property type="match status" value="1"/>
</dbReference>
<dbReference type="EMBL" id="LNRQ01000007">
    <property type="protein sequence ID" value="KZM87398.1"/>
    <property type="molecule type" value="Genomic_DNA"/>
</dbReference>
<dbReference type="AlphaFoldDB" id="A0A164TDX0"/>
<evidence type="ECO:0008006" key="5">
    <source>
        <dbReference type="Google" id="ProtNLM"/>
    </source>
</evidence>
<feature type="compositionally biased region" description="Basic and acidic residues" evidence="1">
    <location>
        <begin position="193"/>
        <end position="212"/>
    </location>
</feature>
<reference evidence="3" key="2">
    <citation type="submission" date="2022-03" db="EMBL/GenBank/DDBJ databases">
        <title>Draft title - Genomic analysis of global carrot germplasm unveils the trajectory of domestication and the origin of high carotenoid orange carrot.</title>
        <authorList>
            <person name="Iorizzo M."/>
            <person name="Ellison S."/>
            <person name="Senalik D."/>
            <person name="Macko-Podgorni A."/>
            <person name="Grzebelus D."/>
            <person name="Bostan H."/>
            <person name="Rolling W."/>
            <person name="Curaba J."/>
            <person name="Simon P."/>
        </authorList>
    </citation>
    <scope>NUCLEOTIDE SEQUENCE</scope>
    <source>
        <tissue evidence="3">Leaf</tissue>
    </source>
</reference>
<feature type="region of interest" description="Disordered" evidence="1">
    <location>
        <begin position="186"/>
        <end position="223"/>
    </location>
</feature>
<sequence length="223" mass="25279">MEPCRLLKKLTLGRGTRFIKVIISREWEGRKAGATYATTKTYIIIDEEVCFTPIGNPTSGRKSLQLGTVYLISNYDVVPAPETYRPMAGEYAINFHQKTSVKKIGDVPAIPMFQFRLKTFEQARARLGDFVILIDVVGKLKDYTDIQTTKSGKKSLDIVLSGERLLSERREGFTVTEIEEVEMTKPTTISRIDSGEDKPEHNLVPETKEPSKRHLQNKIKTQD</sequence>
<dbReference type="EMBL" id="CP093349">
    <property type="protein sequence ID" value="WOH08391.1"/>
    <property type="molecule type" value="Genomic_DNA"/>
</dbReference>
<dbReference type="InterPro" id="IPR012340">
    <property type="entry name" value="NA-bd_OB-fold"/>
</dbReference>
<dbReference type="Gramene" id="KZM87398">
    <property type="protein sequence ID" value="KZM87398"/>
    <property type="gene ID" value="DCAR_024532"/>
</dbReference>
<dbReference type="PANTHER" id="PTHR47165:SF4">
    <property type="entry name" value="OS03G0429900 PROTEIN"/>
    <property type="match status" value="1"/>
</dbReference>